<dbReference type="Proteomes" id="UP000325211">
    <property type="component" value="Chromosome"/>
</dbReference>
<dbReference type="AlphaFoldDB" id="A0A5P2DA66"/>
<keyword evidence="1" id="KW-0175">Coiled coil</keyword>
<dbReference type="OrthoDB" id="580980at2"/>
<evidence type="ECO:0000313" key="4">
    <source>
        <dbReference type="Proteomes" id="UP000325211"/>
    </source>
</evidence>
<feature type="coiled-coil region" evidence="1">
    <location>
        <begin position="450"/>
        <end position="504"/>
    </location>
</feature>
<gene>
    <name evidence="3" type="ORF">DEJ50_33460</name>
</gene>
<dbReference type="SUPFAM" id="SSF52540">
    <property type="entry name" value="P-loop containing nucleoside triphosphate hydrolases"/>
    <property type="match status" value="1"/>
</dbReference>
<name>A0A5P2DA66_STRVZ</name>
<dbReference type="EMBL" id="CP029190">
    <property type="protein sequence ID" value="QES52005.1"/>
    <property type="molecule type" value="Genomic_DNA"/>
</dbReference>
<evidence type="ECO:0000256" key="2">
    <source>
        <dbReference type="SAM" id="MobiDB-lite"/>
    </source>
</evidence>
<proteinExistence type="predicted"/>
<accession>A0A5P2DA66</accession>
<organism evidence="3 4">
    <name type="scientific">Streptomyces venezuelae</name>
    <dbReference type="NCBI Taxonomy" id="54571"/>
    <lineage>
        <taxon>Bacteria</taxon>
        <taxon>Bacillati</taxon>
        <taxon>Actinomycetota</taxon>
        <taxon>Actinomycetes</taxon>
        <taxon>Kitasatosporales</taxon>
        <taxon>Streptomycetaceae</taxon>
        <taxon>Streptomyces</taxon>
    </lineage>
</organism>
<feature type="region of interest" description="Disordered" evidence="2">
    <location>
        <begin position="652"/>
        <end position="683"/>
    </location>
</feature>
<evidence type="ECO:0000256" key="1">
    <source>
        <dbReference type="SAM" id="Coils"/>
    </source>
</evidence>
<feature type="compositionally biased region" description="Pro residues" evidence="2">
    <location>
        <begin position="672"/>
        <end position="683"/>
    </location>
</feature>
<dbReference type="Gene3D" id="3.40.50.300">
    <property type="entry name" value="P-loop containing nucleotide triphosphate hydrolases"/>
    <property type="match status" value="2"/>
</dbReference>
<feature type="coiled-coil region" evidence="1">
    <location>
        <begin position="207"/>
        <end position="268"/>
    </location>
</feature>
<evidence type="ECO:0000313" key="3">
    <source>
        <dbReference type="EMBL" id="QES52005.1"/>
    </source>
</evidence>
<reference evidence="3 4" key="1">
    <citation type="submission" date="2018-05" db="EMBL/GenBank/DDBJ databases">
        <title>Streptomyces venezuelae.</title>
        <authorList>
            <person name="Kim W."/>
            <person name="Lee N."/>
            <person name="Cho B.-K."/>
        </authorList>
    </citation>
    <scope>NUCLEOTIDE SEQUENCE [LARGE SCALE GENOMIC DNA]</scope>
    <source>
        <strain evidence="3 4">ATCC 21782</strain>
    </source>
</reference>
<dbReference type="InterPro" id="IPR027417">
    <property type="entry name" value="P-loop_NTPase"/>
</dbReference>
<protein>
    <submittedName>
        <fullName evidence="3">DNA recombination protein RecN</fullName>
    </submittedName>
</protein>
<sequence>MITMQPLPGIRIRRLRLAGVSRTYDVDFTHAHRVRGLSVVAGAFSSGKTAVLEFIAYGLGGKRHPRHPEVLRKVRSCLLEVELSGEPHVIERPVGEPSKVAYVRRGTLDQPALAKPESRPIEPAGAPESLSALLLGHCKLEGVQLREAPSSRESRTDPLSFRDLMSLAFLPNERIASMNFLFENEFMKKHKLKQVVDVVFGVHDDRAVELGERIRELSTRLTQARSELAAARTFVEEQDLPVGDALTTEAYERELLELNEQLQALDGATQAGTAFAGRLRREHQQAAQRARRAAGVVRDCETQLARMMPLRAQYADDLVKLNMLAEAERLFDPLSVTTCPACLHRLSSPPSTENGFCSLCSHELPHDDGHLTLGTADAERSPDQGRLDVASEVRATKARLKEITEYIEDLDSSLAALKLQAEDAALAEEQAAAAVDEATSPRVAPFLAARDDLQRRREEVLRHLQHTENAIKLQNGLEKRAVLVERHETQIARLREERDQLGDAAQDRDLIIGRISGRYSELLRQWRYPKLSQPMIDTNLTPYVRGDSYREASSGARTLLTLAWQLAVFEVAVETSAAHPGFLMIDSPQKNLGHGATRDAVIADAVAIDDFYRHLTSWLAEQGAGAQVLIVDNSPPALAEDYVVVRYSRSEDRPPYGLIDDETTSEEASHPQSPPSPPADRQP</sequence>